<dbReference type="Proteomes" id="UP001207468">
    <property type="component" value="Unassembled WGS sequence"/>
</dbReference>
<evidence type="ECO:0000313" key="2">
    <source>
        <dbReference type="Proteomes" id="UP001207468"/>
    </source>
</evidence>
<accession>A0ACC0UHC5</accession>
<organism evidence="1 2">
    <name type="scientific">Russula earlei</name>
    <dbReference type="NCBI Taxonomy" id="71964"/>
    <lineage>
        <taxon>Eukaryota</taxon>
        <taxon>Fungi</taxon>
        <taxon>Dikarya</taxon>
        <taxon>Basidiomycota</taxon>
        <taxon>Agaricomycotina</taxon>
        <taxon>Agaricomycetes</taxon>
        <taxon>Russulales</taxon>
        <taxon>Russulaceae</taxon>
        <taxon>Russula</taxon>
    </lineage>
</organism>
<protein>
    <submittedName>
        <fullName evidence="1">Uncharacterized protein</fullName>
    </submittedName>
</protein>
<sequence>MSCPLHERCTCLITSLPFTAPLTATSSPHLTPHMSNILVGYEWTTPLVTSSAAWYPLEPVMIQPPMSHSGQEISQSECYRLGDAHGALSLYGAYHRESHANEHENKPVPVTRDQFTMQYPQPTPYIQGISRMTMSSNYPAPLVPLLQAHQNASVTASHDELSAMESVINLDQSTTFDEPPPPYPTGGLLVSPLSDLFSQSALLPPECLSSSGTITPSPLAPVPQRHSSLYQVLKQDSQASPAQGTAQSGVSSIAHALEPQELQALRAPPSCTPMLRNTRRTTVCASDSVLSVSELASTSLAVVGADSSSRIPTMAPSVHPPVSSATPPCAAMKAQNGSVVTPSQGHTLAQSLTEATTHDYDTLPRLRKLQPALPGSTKEDKSTASSPLSPLSSRPSSSMGAPVASSRDSKGNLESAFTLPLLGRKRPVLRAKLACLFCRRRKIQCRPSAGDHQENSCQQCAKRSRQCEYPEMTWRGRGRKRSRPELEESDYEEDSPSSLPKSRRVS</sequence>
<comment type="caution">
    <text evidence="1">The sequence shown here is derived from an EMBL/GenBank/DDBJ whole genome shotgun (WGS) entry which is preliminary data.</text>
</comment>
<keyword evidence="2" id="KW-1185">Reference proteome</keyword>
<name>A0ACC0UHC5_9AGAM</name>
<proteinExistence type="predicted"/>
<reference evidence="1" key="1">
    <citation type="submission" date="2021-03" db="EMBL/GenBank/DDBJ databases">
        <title>Evolutionary priming and transition to the ectomycorrhizal habit in an iconic lineage of mushroom-forming fungi: is preadaptation a requirement?</title>
        <authorList>
            <consortium name="DOE Joint Genome Institute"/>
            <person name="Looney B.P."/>
            <person name="Miyauchi S."/>
            <person name="Morin E."/>
            <person name="Drula E."/>
            <person name="Courty P.E."/>
            <person name="Chicoki N."/>
            <person name="Fauchery L."/>
            <person name="Kohler A."/>
            <person name="Kuo A."/>
            <person name="LaButti K."/>
            <person name="Pangilinan J."/>
            <person name="Lipzen A."/>
            <person name="Riley R."/>
            <person name="Andreopoulos W."/>
            <person name="He G."/>
            <person name="Johnson J."/>
            <person name="Barry K.W."/>
            <person name="Grigoriev I.V."/>
            <person name="Nagy L."/>
            <person name="Hibbett D."/>
            <person name="Henrissat B."/>
            <person name="Matheny P.B."/>
            <person name="Labbe J."/>
            <person name="Martin A.F."/>
        </authorList>
    </citation>
    <scope>NUCLEOTIDE SEQUENCE</scope>
    <source>
        <strain evidence="1">BPL698</strain>
    </source>
</reference>
<dbReference type="EMBL" id="JAGFNK010000030">
    <property type="protein sequence ID" value="KAI9510970.1"/>
    <property type="molecule type" value="Genomic_DNA"/>
</dbReference>
<evidence type="ECO:0000313" key="1">
    <source>
        <dbReference type="EMBL" id="KAI9510970.1"/>
    </source>
</evidence>
<gene>
    <name evidence="1" type="ORF">F5148DRAFT_472731</name>
</gene>